<evidence type="ECO:0000313" key="2">
    <source>
        <dbReference type="EMBL" id="SEI03584.1"/>
    </source>
</evidence>
<feature type="chain" id="PRO_5011679797" description="Lipoprotein" evidence="1">
    <location>
        <begin position="24"/>
        <end position="383"/>
    </location>
</feature>
<protein>
    <recommendedName>
        <fullName evidence="4">Lipoprotein</fullName>
    </recommendedName>
</protein>
<proteinExistence type="predicted"/>
<evidence type="ECO:0008006" key="4">
    <source>
        <dbReference type="Google" id="ProtNLM"/>
    </source>
</evidence>
<reference evidence="2 3" key="1">
    <citation type="submission" date="2016-10" db="EMBL/GenBank/DDBJ databases">
        <authorList>
            <person name="de Groot N.N."/>
        </authorList>
    </citation>
    <scope>NUCLEOTIDE SEQUENCE [LARGE SCALE GENOMIC DNA]</scope>
    <source>
        <strain evidence="2 3">CGMCC 1.10825</strain>
    </source>
</reference>
<name>A0A1H6MP11_9FLAO</name>
<keyword evidence="1" id="KW-0732">Signal</keyword>
<dbReference type="RefSeq" id="WP_091102863.1">
    <property type="nucleotide sequence ID" value="NZ_FNXE01000077.1"/>
</dbReference>
<organism evidence="2 3">
    <name type="scientific">Paenimyroides marinum</name>
    <dbReference type="NCBI Taxonomy" id="1159016"/>
    <lineage>
        <taxon>Bacteria</taxon>
        <taxon>Pseudomonadati</taxon>
        <taxon>Bacteroidota</taxon>
        <taxon>Flavobacteriia</taxon>
        <taxon>Flavobacteriales</taxon>
        <taxon>Flavobacteriaceae</taxon>
        <taxon>Paenimyroides</taxon>
    </lineage>
</organism>
<dbReference type="Proteomes" id="UP000199634">
    <property type="component" value="Unassembled WGS sequence"/>
</dbReference>
<accession>A0A1H6MP11</accession>
<dbReference type="AlphaFoldDB" id="A0A1H6MP11"/>
<dbReference type="PROSITE" id="PS51257">
    <property type="entry name" value="PROKAR_LIPOPROTEIN"/>
    <property type="match status" value="1"/>
</dbReference>
<evidence type="ECO:0000313" key="3">
    <source>
        <dbReference type="Proteomes" id="UP000199634"/>
    </source>
</evidence>
<dbReference type="EMBL" id="FNXE01000077">
    <property type="protein sequence ID" value="SEI03584.1"/>
    <property type="molecule type" value="Genomic_DNA"/>
</dbReference>
<dbReference type="STRING" id="1159016.SAMN02927937_02882"/>
<sequence length="383" mass="43483">MKRTSYLLLLLCIITFVTIYSCSKEDTDSECNCEVESTSAKLKIGNNDFDIKLYQSEENPNQFISINTENINSVYNYLNNSTDDISSLVIFSENIVDNQIDLNNINGFIVYKQINRKFNKKYEVNIFKKNKEGGFIKLNESPLYTYNLSTNNFGDVNKLYFNSTSTTIHIFNPKKVHKGQNIISTFQKQLEKEYSTRGISNKGPRPCGSPCNINTADASYCEIDMTSQGEVLGYRCFNYGTHPGCLKEEADEVYDSYVLSPTAYSFRDDYLDVQPGGDIYTSIYYSISTDFIYSNLTYSFAEQTATLLESIVPKIQYITENPYSSTVLFSSSEAAPIKAYLTSFKSKVGTTETKDKIDFLINKINSFENKSCNYITSNLATEL</sequence>
<feature type="signal peptide" evidence="1">
    <location>
        <begin position="1"/>
        <end position="23"/>
    </location>
</feature>
<gene>
    <name evidence="2" type="ORF">SAMN02927937_02882</name>
</gene>
<keyword evidence="3" id="KW-1185">Reference proteome</keyword>
<evidence type="ECO:0000256" key="1">
    <source>
        <dbReference type="SAM" id="SignalP"/>
    </source>
</evidence>